<sequence length="353" mass="39209">MSTQVVPVFYANKPKYDQYSRLHTQLPTVPCSIAFNVLGSACYTTFIACLLFNYHMPHSYKQTHHSTSFLYSYDLVFAVGGSVTSCAWLFRYLIHRKRSDHDSTLMESNPEPFHLKVVTLVALLILIIRAQRSTLLLEAIEIMGTAKCISNILGYVAQGEYFMKTLRGSDLSPSVNLRPLYGVLGVEFIGYALALASMTRNSDGITLLVITLAVTHTSRQKSESRINSEGGLFAPEGTTSLPKCIDVQLPACDNFATINVCHIPTSAVIDYDSSPPVPFLPRTRSQSCPKSVLVKHATSVGRRDSSILSYFQYGTYFHHVCIKPPNRKRVSFGQKVVSYTTYGAVHNEEILSA</sequence>
<name>A0A1E3QW67_9ASCO</name>
<feature type="transmembrane region" description="Helical" evidence="1">
    <location>
        <begin position="75"/>
        <end position="93"/>
    </location>
</feature>
<proteinExistence type="predicted"/>
<gene>
    <name evidence="2" type="ORF">BABINDRAFT_174514</name>
</gene>
<dbReference type="GeneID" id="30148816"/>
<keyword evidence="1" id="KW-1133">Transmembrane helix</keyword>
<dbReference type="EMBL" id="KV454427">
    <property type="protein sequence ID" value="ODQ81913.1"/>
    <property type="molecule type" value="Genomic_DNA"/>
</dbReference>
<evidence type="ECO:0000313" key="3">
    <source>
        <dbReference type="Proteomes" id="UP000094336"/>
    </source>
</evidence>
<feature type="transmembrane region" description="Helical" evidence="1">
    <location>
        <begin position="113"/>
        <end position="128"/>
    </location>
</feature>
<feature type="transmembrane region" description="Helical" evidence="1">
    <location>
        <begin position="33"/>
        <end position="54"/>
    </location>
</feature>
<keyword evidence="3" id="KW-1185">Reference proteome</keyword>
<dbReference type="AlphaFoldDB" id="A0A1E3QW67"/>
<protein>
    <submittedName>
        <fullName evidence="2">Uncharacterized protein</fullName>
    </submittedName>
</protein>
<evidence type="ECO:0000256" key="1">
    <source>
        <dbReference type="SAM" id="Phobius"/>
    </source>
</evidence>
<keyword evidence="1" id="KW-0812">Transmembrane</keyword>
<dbReference type="RefSeq" id="XP_018987241.1">
    <property type="nucleotide sequence ID" value="XM_019130963.1"/>
</dbReference>
<accession>A0A1E3QW67</accession>
<keyword evidence="1" id="KW-0472">Membrane</keyword>
<evidence type="ECO:0000313" key="2">
    <source>
        <dbReference type="EMBL" id="ODQ81913.1"/>
    </source>
</evidence>
<reference evidence="3" key="1">
    <citation type="submission" date="2016-05" db="EMBL/GenBank/DDBJ databases">
        <title>Comparative genomics of biotechnologically important yeasts.</title>
        <authorList>
            <consortium name="DOE Joint Genome Institute"/>
            <person name="Riley R."/>
            <person name="Haridas S."/>
            <person name="Wolfe K.H."/>
            <person name="Lopes M.R."/>
            <person name="Hittinger C.T."/>
            <person name="Goker M."/>
            <person name="Salamov A."/>
            <person name="Wisecaver J."/>
            <person name="Long T.M."/>
            <person name="Aerts A.L."/>
            <person name="Barry K."/>
            <person name="Choi C."/>
            <person name="Clum A."/>
            <person name="Coughlan A.Y."/>
            <person name="Deshpande S."/>
            <person name="Douglass A.P."/>
            <person name="Hanson S.J."/>
            <person name="Klenk H.-P."/>
            <person name="Labutti K."/>
            <person name="Lapidus A."/>
            <person name="Lindquist E."/>
            <person name="Lipzen A."/>
            <person name="Meier-Kolthoff J.P."/>
            <person name="Ohm R.A."/>
            <person name="Otillar R.P."/>
            <person name="Pangilinan J."/>
            <person name="Peng Y."/>
            <person name="Rokas A."/>
            <person name="Rosa C.A."/>
            <person name="Scheuner C."/>
            <person name="Sibirny A.A."/>
            <person name="Slot J.C."/>
            <person name="Stielow J.B."/>
            <person name="Sun H."/>
            <person name="Kurtzman C.P."/>
            <person name="Blackwell M."/>
            <person name="Grigoriev I.V."/>
            <person name="Jeffries T.W."/>
        </authorList>
    </citation>
    <scope>NUCLEOTIDE SEQUENCE [LARGE SCALE GENOMIC DNA]</scope>
    <source>
        <strain evidence="3">NRRL Y-12698</strain>
    </source>
</reference>
<dbReference type="Proteomes" id="UP000094336">
    <property type="component" value="Unassembled WGS sequence"/>
</dbReference>
<organism evidence="2 3">
    <name type="scientific">Babjeviella inositovora NRRL Y-12698</name>
    <dbReference type="NCBI Taxonomy" id="984486"/>
    <lineage>
        <taxon>Eukaryota</taxon>
        <taxon>Fungi</taxon>
        <taxon>Dikarya</taxon>
        <taxon>Ascomycota</taxon>
        <taxon>Saccharomycotina</taxon>
        <taxon>Pichiomycetes</taxon>
        <taxon>Serinales incertae sedis</taxon>
        <taxon>Babjeviella</taxon>
    </lineage>
</organism>